<organism evidence="2 3">
    <name type="scientific">Laodelphax striatellus</name>
    <name type="common">Small brown planthopper</name>
    <name type="synonym">Delphax striatella</name>
    <dbReference type="NCBI Taxonomy" id="195883"/>
    <lineage>
        <taxon>Eukaryota</taxon>
        <taxon>Metazoa</taxon>
        <taxon>Ecdysozoa</taxon>
        <taxon>Arthropoda</taxon>
        <taxon>Hexapoda</taxon>
        <taxon>Insecta</taxon>
        <taxon>Pterygota</taxon>
        <taxon>Neoptera</taxon>
        <taxon>Paraneoptera</taxon>
        <taxon>Hemiptera</taxon>
        <taxon>Auchenorrhyncha</taxon>
        <taxon>Fulgoroidea</taxon>
        <taxon>Delphacidae</taxon>
        <taxon>Criomorphinae</taxon>
        <taxon>Laodelphax</taxon>
    </lineage>
</organism>
<comment type="caution">
    <text evidence="2">The sequence shown here is derived from an EMBL/GenBank/DDBJ whole genome shotgun (WGS) entry which is preliminary data.</text>
</comment>
<name>A0A482XIC5_LAOST</name>
<feature type="compositionally biased region" description="Polar residues" evidence="1">
    <location>
        <begin position="116"/>
        <end position="132"/>
    </location>
</feature>
<dbReference type="EMBL" id="QKKF02009530">
    <property type="protein sequence ID" value="RZF45259.1"/>
    <property type="molecule type" value="Genomic_DNA"/>
</dbReference>
<evidence type="ECO:0000256" key="1">
    <source>
        <dbReference type="SAM" id="MobiDB-lite"/>
    </source>
</evidence>
<accession>A0A482XIC5</accession>
<reference evidence="2 3" key="1">
    <citation type="journal article" date="2017" name="Gigascience">
        <title>Genome sequence of the small brown planthopper, Laodelphax striatellus.</title>
        <authorList>
            <person name="Zhu J."/>
            <person name="Jiang F."/>
            <person name="Wang X."/>
            <person name="Yang P."/>
            <person name="Bao Y."/>
            <person name="Zhao W."/>
            <person name="Wang W."/>
            <person name="Lu H."/>
            <person name="Wang Q."/>
            <person name="Cui N."/>
            <person name="Li J."/>
            <person name="Chen X."/>
            <person name="Luo L."/>
            <person name="Yu J."/>
            <person name="Kang L."/>
            <person name="Cui F."/>
        </authorList>
    </citation>
    <scope>NUCLEOTIDE SEQUENCE [LARGE SCALE GENOMIC DNA]</scope>
    <source>
        <strain evidence="2">Lst14</strain>
    </source>
</reference>
<protein>
    <submittedName>
        <fullName evidence="2">Uncharacterized protein</fullName>
    </submittedName>
</protein>
<dbReference type="InParanoid" id="A0A482XIC5"/>
<dbReference type="Proteomes" id="UP000291343">
    <property type="component" value="Unassembled WGS sequence"/>
</dbReference>
<evidence type="ECO:0000313" key="3">
    <source>
        <dbReference type="Proteomes" id="UP000291343"/>
    </source>
</evidence>
<evidence type="ECO:0000313" key="2">
    <source>
        <dbReference type="EMBL" id="RZF45259.1"/>
    </source>
</evidence>
<sequence>MFVVLQVADQPAATGRRDGPASPAAGATLVPVSVLRQGGALQGEPQAARAQAHRRAAVRLSLLRPRVRRQERPDATLAHPHRRAALSLRDVRQMLCARRLSIQTPHHPHSQLARASPSSTLTAVNNQQLTVT</sequence>
<keyword evidence="3" id="KW-1185">Reference proteome</keyword>
<gene>
    <name evidence="2" type="ORF">LSTR_LSTR017569</name>
</gene>
<dbReference type="AlphaFoldDB" id="A0A482XIC5"/>
<proteinExistence type="predicted"/>
<feature type="region of interest" description="Disordered" evidence="1">
    <location>
        <begin position="105"/>
        <end position="132"/>
    </location>
</feature>